<dbReference type="Proteomes" id="UP000052015">
    <property type="component" value="Unassembled WGS sequence"/>
</dbReference>
<feature type="transmembrane region" description="Helical" evidence="7">
    <location>
        <begin position="158"/>
        <end position="181"/>
    </location>
</feature>
<feature type="transmembrane region" description="Helical" evidence="7">
    <location>
        <begin position="78"/>
        <end position="98"/>
    </location>
</feature>
<dbReference type="Gene3D" id="1.10.3720.10">
    <property type="entry name" value="MetI-like"/>
    <property type="match status" value="1"/>
</dbReference>
<dbReference type="PROSITE" id="PS50928">
    <property type="entry name" value="ABC_TM1"/>
    <property type="match status" value="1"/>
</dbReference>
<comment type="subcellular location">
    <subcellularLocation>
        <location evidence="1 7">Cell membrane</location>
        <topology evidence="1 7">Multi-pass membrane protein</topology>
    </subcellularLocation>
</comment>
<keyword evidence="10" id="KW-1185">Reference proteome</keyword>
<dbReference type="CDD" id="cd06261">
    <property type="entry name" value="TM_PBP2"/>
    <property type="match status" value="1"/>
</dbReference>
<proteinExistence type="inferred from homology"/>
<feature type="transmembrane region" description="Helical" evidence="7">
    <location>
        <begin position="110"/>
        <end position="130"/>
    </location>
</feature>
<dbReference type="PANTHER" id="PTHR30193">
    <property type="entry name" value="ABC TRANSPORTER PERMEASE PROTEIN"/>
    <property type="match status" value="1"/>
</dbReference>
<sequence length="293" mass="33695">MDKKLDKIQPYLFILPQFVFFLIFMIIPTVLGVWISLNRWDYLTPPKFVGLKNYMDLFSKDTIDYLEFWNSFGNTFKFVIFSVPFLIIIALALALLVNSPNLKLRNFFRGVFYTSNVLSVSCVGLIWLWMLDTNAGLVNYYLEKLGFDRIPWLAELPWAWISLVLMTVWWTIGGNMILFLAGLQDIPQVLYEAADIDGASAWQKFKYVTLPGLRRPLLFIIIMTTLAQFNIFGQPYMVTRGGPGNATKVLLMYIRDVAFGQYRMGSASAMAIMMGLVMITFSIIQFKLLTPKE</sequence>
<evidence type="ECO:0000256" key="7">
    <source>
        <dbReference type="RuleBase" id="RU363032"/>
    </source>
</evidence>
<dbReference type="GO" id="GO:0005886">
    <property type="term" value="C:plasma membrane"/>
    <property type="evidence" value="ECO:0007669"/>
    <property type="project" value="UniProtKB-SubCell"/>
</dbReference>
<dbReference type="InterPro" id="IPR000515">
    <property type="entry name" value="MetI-like"/>
</dbReference>
<dbReference type="GO" id="GO:0055085">
    <property type="term" value="P:transmembrane transport"/>
    <property type="evidence" value="ECO:0007669"/>
    <property type="project" value="InterPro"/>
</dbReference>
<evidence type="ECO:0000256" key="3">
    <source>
        <dbReference type="ARBA" id="ARBA00022475"/>
    </source>
</evidence>
<accession>A0A0R3K5M5</accession>
<evidence type="ECO:0000259" key="8">
    <source>
        <dbReference type="PROSITE" id="PS50928"/>
    </source>
</evidence>
<dbReference type="STRING" id="908809.ABG79_00480"/>
<dbReference type="PATRIC" id="fig|908809.3.peg.485"/>
<evidence type="ECO:0000256" key="1">
    <source>
        <dbReference type="ARBA" id="ARBA00004651"/>
    </source>
</evidence>
<dbReference type="RefSeq" id="WP_057976747.1">
    <property type="nucleotide sequence ID" value="NZ_LKHP01000002.1"/>
</dbReference>
<feature type="transmembrane region" description="Helical" evidence="7">
    <location>
        <begin position="269"/>
        <end position="289"/>
    </location>
</feature>
<dbReference type="EMBL" id="LKHP01000002">
    <property type="protein sequence ID" value="KRQ87679.1"/>
    <property type="molecule type" value="Genomic_DNA"/>
</dbReference>
<dbReference type="SUPFAM" id="SSF161098">
    <property type="entry name" value="MetI-like"/>
    <property type="match status" value="1"/>
</dbReference>
<keyword evidence="5 7" id="KW-1133">Transmembrane helix</keyword>
<name>A0A0R3K5M5_CALMK</name>
<keyword evidence="3" id="KW-1003">Cell membrane</keyword>
<evidence type="ECO:0000256" key="6">
    <source>
        <dbReference type="ARBA" id="ARBA00023136"/>
    </source>
</evidence>
<dbReference type="PANTHER" id="PTHR30193:SF37">
    <property type="entry name" value="INNER MEMBRANE ABC TRANSPORTER PERMEASE PROTEIN YCJO"/>
    <property type="match status" value="1"/>
</dbReference>
<protein>
    <submittedName>
        <fullName evidence="9">Lactose transport system permease protein LacF</fullName>
    </submittedName>
</protein>
<dbReference type="InterPro" id="IPR051393">
    <property type="entry name" value="ABC_transporter_permease"/>
</dbReference>
<gene>
    <name evidence="9" type="primary">lacF_2</name>
    <name evidence="9" type="ORF">ABG79_00480</name>
</gene>
<keyword evidence="6 7" id="KW-0472">Membrane</keyword>
<reference evidence="9 10" key="1">
    <citation type="submission" date="2015-09" db="EMBL/GenBank/DDBJ databases">
        <title>Draft genome sequence of a Caloramator mitchellensis, a moderate thermophile from the Great Artesian Basin of Australia.</title>
        <authorList>
            <person name="Patel B.K."/>
        </authorList>
    </citation>
    <scope>NUCLEOTIDE SEQUENCE [LARGE SCALE GENOMIC DNA]</scope>
    <source>
        <strain evidence="9 10">VF08</strain>
    </source>
</reference>
<feature type="transmembrane region" description="Helical" evidence="7">
    <location>
        <begin position="216"/>
        <end position="233"/>
    </location>
</feature>
<keyword evidence="2 7" id="KW-0813">Transport</keyword>
<evidence type="ECO:0000313" key="9">
    <source>
        <dbReference type="EMBL" id="KRQ87679.1"/>
    </source>
</evidence>
<evidence type="ECO:0000313" key="10">
    <source>
        <dbReference type="Proteomes" id="UP000052015"/>
    </source>
</evidence>
<feature type="domain" description="ABC transmembrane type-1" evidence="8">
    <location>
        <begin position="72"/>
        <end position="285"/>
    </location>
</feature>
<comment type="caution">
    <text evidence="9">The sequence shown here is derived from an EMBL/GenBank/DDBJ whole genome shotgun (WGS) entry which is preliminary data.</text>
</comment>
<organism evidence="9 10">
    <name type="scientific">Caloramator mitchellensis</name>
    <dbReference type="NCBI Taxonomy" id="908809"/>
    <lineage>
        <taxon>Bacteria</taxon>
        <taxon>Bacillati</taxon>
        <taxon>Bacillota</taxon>
        <taxon>Clostridia</taxon>
        <taxon>Eubacteriales</taxon>
        <taxon>Clostridiaceae</taxon>
        <taxon>Caloramator</taxon>
    </lineage>
</organism>
<dbReference type="Pfam" id="PF00528">
    <property type="entry name" value="BPD_transp_1"/>
    <property type="match status" value="1"/>
</dbReference>
<dbReference type="OrthoDB" id="9779462at2"/>
<keyword evidence="4 7" id="KW-0812">Transmembrane</keyword>
<feature type="transmembrane region" description="Helical" evidence="7">
    <location>
        <begin position="12"/>
        <end position="37"/>
    </location>
</feature>
<comment type="similarity">
    <text evidence="7">Belongs to the binding-protein-dependent transport system permease family.</text>
</comment>
<dbReference type="AlphaFoldDB" id="A0A0R3K5M5"/>
<dbReference type="InterPro" id="IPR035906">
    <property type="entry name" value="MetI-like_sf"/>
</dbReference>
<evidence type="ECO:0000256" key="2">
    <source>
        <dbReference type="ARBA" id="ARBA00022448"/>
    </source>
</evidence>
<evidence type="ECO:0000256" key="4">
    <source>
        <dbReference type="ARBA" id="ARBA00022692"/>
    </source>
</evidence>
<evidence type="ECO:0000256" key="5">
    <source>
        <dbReference type="ARBA" id="ARBA00022989"/>
    </source>
</evidence>